<organism evidence="1 2">
    <name type="scientific">Hominisplanchenecus murintestinalis</name>
    <dbReference type="NCBI Taxonomy" id="2941517"/>
    <lineage>
        <taxon>Bacteria</taxon>
        <taxon>Bacillati</taxon>
        <taxon>Bacillota</taxon>
        <taxon>Clostridia</taxon>
        <taxon>Lachnospirales</taxon>
        <taxon>Lachnospiraceae</taxon>
        <taxon>Hominisplanchenecus</taxon>
    </lineage>
</organism>
<comment type="caution">
    <text evidence="1">The sequence shown here is derived from an EMBL/GenBank/DDBJ whole genome shotgun (WGS) entry which is preliminary data.</text>
</comment>
<keyword evidence="2" id="KW-1185">Reference proteome</keyword>
<name>A0AC61R1C2_9FIRM</name>
<reference evidence="1" key="1">
    <citation type="submission" date="2019-04" db="EMBL/GenBank/DDBJ databases">
        <title>Microbes associate with the intestines of laboratory mice.</title>
        <authorList>
            <person name="Navarre W."/>
            <person name="Wong E."/>
            <person name="Huang K."/>
            <person name="Tropini C."/>
            <person name="Ng K."/>
            <person name="Yu B."/>
        </authorList>
    </citation>
    <scope>NUCLEOTIDE SEQUENCE</scope>
    <source>
        <strain evidence="1">NM72_1-8</strain>
    </source>
</reference>
<evidence type="ECO:0000313" key="2">
    <source>
        <dbReference type="Proteomes" id="UP000307720"/>
    </source>
</evidence>
<protein>
    <submittedName>
        <fullName evidence="1">Uncharacterized protein</fullName>
    </submittedName>
</protein>
<dbReference type="EMBL" id="SRZB01000006">
    <property type="protein sequence ID" value="TGX99618.1"/>
    <property type="molecule type" value="Genomic_DNA"/>
</dbReference>
<proteinExistence type="predicted"/>
<dbReference type="Proteomes" id="UP000307720">
    <property type="component" value="Unassembled WGS sequence"/>
</dbReference>
<gene>
    <name evidence="1" type="ORF">E5357_04890</name>
</gene>
<accession>A0AC61R1C2</accession>
<sequence>MGIKFTDEELRNAVLEFKSDFPEIYKHGVHLYGEAEYNKGIERQKIYKAVFQHIVNKKVSNSIKNDFIHL</sequence>
<evidence type="ECO:0000313" key="1">
    <source>
        <dbReference type="EMBL" id="TGX99618.1"/>
    </source>
</evidence>